<dbReference type="PANTHER" id="PTHR43727">
    <property type="entry name" value="DIAMINOPIMELATE DECARBOXYLASE"/>
    <property type="match status" value="1"/>
</dbReference>
<feature type="modified residue" description="N6-(pyridoxal phosphate)lysine" evidence="5">
    <location>
        <position position="83"/>
    </location>
</feature>
<dbReference type="PRINTS" id="PR01179">
    <property type="entry name" value="ODADCRBXLASE"/>
</dbReference>
<organism evidence="8 9">
    <name type="scientific">Triparma columacea</name>
    <dbReference type="NCBI Taxonomy" id="722753"/>
    <lineage>
        <taxon>Eukaryota</taxon>
        <taxon>Sar</taxon>
        <taxon>Stramenopiles</taxon>
        <taxon>Ochrophyta</taxon>
        <taxon>Bolidophyceae</taxon>
        <taxon>Parmales</taxon>
        <taxon>Triparmaceae</taxon>
        <taxon>Triparma</taxon>
    </lineage>
</organism>
<evidence type="ECO:0000259" key="7">
    <source>
        <dbReference type="Pfam" id="PF02784"/>
    </source>
</evidence>
<feature type="domain" description="Orn/DAP/Arg decarboxylase 2 N-terminal" evidence="7">
    <location>
        <begin position="66"/>
        <end position="310"/>
    </location>
</feature>
<keyword evidence="4" id="KW-0456">Lyase</keyword>
<dbReference type="Proteomes" id="UP001165065">
    <property type="component" value="Unassembled WGS sequence"/>
</dbReference>
<dbReference type="SUPFAM" id="SSF50621">
    <property type="entry name" value="Alanine racemase C-terminal domain-like"/>
    <property type="match status" value="1"/>
</dbReference>
<evidence type="ECO:0000313" key="9">
    <source>
        <dbReference type="Proteomes" id="UP001165065"/>
    </source>
</evidence>
<dbReference type="InterPro" id="IPR000183">
    <property type="entry name" value="Orn/DAP/Arg_de-COase"/>
</dbReference>
<keyword evidence="9" id="KW-1185">Reference proteome</keyword>
<feature type="active site" description="Proton donor" evidence="5">
    <location>
        <position position="376"/>
    </location>
</feature>
<comment type="caution">
    <text evidence="8">The sequence shown here is derived from an EMBL/GenBank/DDBJ whole genome shotgun (WGS) entry which is preliminary data.</text>
</comment>
<evidence type="ECO:0000256" key="5">
    <source>
        <dbReference type="PIRSR" id="PIRSR600183-50"/>
    </source>
</evidence>
<evidence type="ECO:0000256" key="6">
    <source>
        <dbReference type="SAM" id="MobiDB-lite"/>
    </source>
</evidence>
<feature type="region of interest" description="Disordered" evidence="6">
    <location>
        <begin position="1"/>
        <end position="25"/>
    </location>
</feature>
<dbReference type="InterPro" id="IPR009006">
    <property type="entry name" value="Ala_racemase/Decarboxylase_C"/>
</dbReference>
<accession>A0A9W7GCK7</accession>
<evidence type="ECO:0000313" key="8">
    <source>
        <dbReference type="EMBL" id="GMI40035.1"/>
    </source>
</evidence>
<evidence type="ECO:0000256" key="1">
    <source>
        <dbReference type="ARBA" id="ARBA00001933"/>
    </source>
</evidence>
<dbReference type="AlphaFoldDB" id="A0A9W7GCK7"/>
<keyword evidence="3 5" id="KW-0663">Pyridoxal phosphate</keyword>
<dbReference type="GO" id="GO:0009089">
    <property type="term" value="P:lysine biosynthetic process via diaminopimelate"/>
    <property type="evidence" value="ECO:0007669"/>
    <property type="project" value="InterPro"/>
</dbReference>
<evidence type="ECO:0000256" key="4">
    <source>
        <dbReference type="ARBA" id="ARBA00023239"/>
    </source>
</evidence>
<dbReference type="SUPFAM" id="SSF51419">
    <property type="entry name" value="PLP-binding barrel"/>
    <property type="match status" value="1"/>
</dbReference>
<sequence length="460" mass="49241">MANLPKHFDKSALHPTQSSSSSTLYASPPSSSGFLSSNDLPDLEAVVGATPFYAYSREKLTSSARQALAFPNAYGLTVRYAMKALPTRAVLQIFQREGIKIDASSVFEVERAVKAGYKYEDISLSTQELGKEFVGLVEKGVKVNCCSLDQLRKFGAAFKGTSNNKCGIRINPGVGSGGFSKSTTGFSKTNVGGPSSSFGIWVGSVDDGTVEGIVKDYGLEVERIHTHIGSGSDPEIWKQVATKSLSFAETFPTVTSVNLGGGYKVGRNPDEVSTDLQEIGEPVQQAFIDFKEKNGREIKLEIEPGTFLVANAGCVVSKVQDIVKTSDYTFLKLDCGMTDLLRPSLYGAIHPVTVLPGKGGDVGSETEEAVIVGHCCESGDLMTPLPGEPESLGTREVRKAAIGDYCVIDGSGAYCSGMSTKNYNSFPEAGEVLVEEGGKGQLIRKRQELEQIFQNELTID</sequence>
<dbReference type="Gene3D" id="3.20.20.10">
    <property type="entry name" value="Alanine racemase"/>
    <property type="match status" value="1"/>
</dbReference>
<dbReference type="InterPro" id="IPR002986">
    <property type="entry name" value="DAP_deCOOHase_LysA"/>
</dbReference>
<reference evidence="9" key="1">
    <citation type="journal article" date="2023" name="Commun. Biol.">
        <title>Genome analysis of Parmales, the sister group of diatoms, reveals the evolutionary specialization of diatoms from phago-mixotrophs to photoautotrophs.</title>
        <authorList>
            <person name="Ban H."/>
            <person name="Sato S."/>
            <person name="Yoshikawa S."/>
            <person name="Yamada K."/>
            <person name="Nakamura Y."/>
            <person name="Ichinomiya M."/>
            <person name="Sato N."/>
            <person name="Blanc-Mathieu R."/>
            <person name="Endo H."/>
            <person name="Kuwata A."/>
            <person name="Ogata H."/>
        </authorList>
    </citation>
    <scope>NUCLEOTIDE SEQUENCE [LARGE SCALE GENOMIC DNA]</scope>
</reference>
<feature type="compositionally biased region" description="Low complexity" evidence="6">
    <location>
        <begin position="13"/>
        <end position="25"/>
    </location>
</feature>
<dbReference type="PANTHER" id="PTHR43727:SF2">
    <property type="entry name" value="GROUP IV DECARBOXYLASE"/>
    <property type="match status" value="1"/>
</dbReference>
<dbReference type="PRINTS" id="PR01181">
    <property type="entry name" value="DAPDCRBXLASE"/>
</dbReference>
<dbReference type="Pfam" id="PF02784">
    <property type="entry name" value="Orn_Arg_deC_N"/>
    <property type="match status" value="1"/>
</dbReference>
<dbReference type="Gene3D" id="2.40.37.10">
    <property type="entry name" value="Lyase, Ornithine Decarboxylase, Chain A, domain 1"/>
    <property type="match status" value="1"/>
</dbReference>
<proteinExistence type="predicted"/>
<gene>
    <name evidence="8" type="ORF">TrCOL_g11667</name>
</gene>
<dbReference type="GO" id="GO:0008836">
    <property type="term" value="F:diaminopimelate decarboxylase activity"/>
    <property type="evidence" value="ECO:0007669"/>
    <property type="project" value="InterPro"/>
</dbReference>
<dbReference type="EMBL" id="BRYA01000117">
    <property type="protein sequence ID" value="GMI40035.1"/>
    <property type="molecule type" value="Genomic_DNA"/>
</dbReference>
<evidence type="ECO:0000256" key="2">
    <source>
        <dbReference type="ARBA" id="ARBA00022793"/>
    </source>
</evidence>
<evidence type="ECO:0000256" key="3">
    <source>
        <dbReference type="ARBA" id="ARBA00022898"/>
    </source>
</evidence>
<dbReference type="CDD" id="cd06828">
    <property type="entry name" value="PLPDE_III_DapDC"/>
    <property type="match status" value="1"/>
</dbReference>
<name>A0A9W7GCK7_9STRA</name>
<dbReference type="OrthoDB" id="5034579at2759"/>
<dbReference type="InterPro" id="IPR029066">
    <property type="entry name" value="PLP-binding_barrel"/>
</dbReference>
<dbReference type="InterPro" id="IPR022644">
    <property type="entry name" value="De-COase2_N"/>
</dbReference>
<feature type="compositionally biased region" description="Basic and acidic residues" evidence="6">
    <location>
        <begin position="1"/>
        <end position="12"/>
    </location>
</feature>
<keyword evidence="2" id="KW-0210">Decarboxylase</keyword>
<comment type="cofactor">
    <cofactor evidence="1 5">
        <name>pyridoxal 5'-phosphate</name>
        <dbReference type="ChEBI" id="CHEBI:597326"/>
    </cofactor>
</comment>
<protein>
    <recommendedName>
        <fullName evidence="7">Orn/DAP/Arg decarboxylase 2 N-terminal domain-containing protein</fullName>
    </recommendedName>
</protein>